<proteinExistence type="predicted"/>
<dbReference type="SUPFAM" id="SSF54909">
    <property type="entry name" value="Dimeric alpha+beta barrel"/>
    <property type="match status" value="1"/>
</dbReference>
<gene>
    <name evidence="2" type="ORF">UFOPK1493_03901</name>
</gene>
<evidence type="ECO:0000259" key="1">
    <source>
        <dbReference type="Pfam" id="PF11695"/>
    </source>
</evidence>
<dbReference type="EMBL" id="CAEZSR010000255">
    <property type="protein sequence ID" value="CAB4594052.1"/>
    <property type="molecule type" value="Genomic_DNA"/>
</dbReference>
<organism evidence="2">
    <name type="scientific">freshwater metagenome</name>
    <dbReference type="NCBI Taxonomy" id="449393"/>
    <lineage>
        <taxon>unclassified sequences</taxon>
        <taxon>metagenomes</taxon>
        <taxon>ecological metagenomes</taxon>
    </lineage>
</organism>
<name>A0A6J6FYB5_9ZZZZ</name>
<evidence type="ECO:0000313" key="2">
    <source>
        <dbReference type="EMBL" id="CAB4594052.1"/>
    </source>
</evidence>
<dbReference type="Pfam" id="PF11695">
    <property type="entry name" value="DUF3291"/>
    <property type="match status" value="1"/>
</dbReference>
<reference evidence="2" key="1">
    <citation type="submission" date="2020-05" db="EMBL/GenBank/DDBJ databases">
        <authorList>
            <person name="Chiriac C."/>
            <person name="Salcher M."/>
            <person name="Ghai R."/>
            <person name="Kavagutti S V."/>
        </authorList>
    </citation>
    <scope>NUCLEOTIDE SEQUENCE</scope>
</reference>
<accession>A0A6J6FYB5</accession>
<dbReference type="AlphaFoldDB" id="A0A6J6FYB5"/>
<dbReference type="InterPro" id="IPR021708">
    <property type="entry name" value="DUF3291"/>
</dbReference>
<dbReference type="InterPro" id="IPR011008">
    <property type="entry name" value="Dimeric_a/b-barrel"/>
</dbReference>
<feature type="domain" description="DUF3291" evidence="1">
    <location>
        <begin position="5"/>
        <end position="136"/>
    </location>
</feature>
<protein>
    <submittedName>
        <fullName evidence="2">Unannotated protein</fullName>
    </submittedName>
</protein>
<sequence>MHLHLAQYNTATLRAPLDDPASASYVALLDEVNAAAEASPGFVWRHGIDSRDPSTTVYDDDPLRLVNASVWESLGHLRDYAYRGLHRDVFRRRREWFDASGAVMWWIPAGTIPTLAECVERLAFLEQHGATPYGFATGQRVEQLVIVPVAHDSSEVTSIAGAAPGAGTVHVAVLEGRVIGAAQRSSSAAVTVWGVDAAEHPWLEPALRVHATVAPERPAGAT</sequence>